<protein>
    <recommendedName>
        <fullName evidence="1">Transposable element P transposase-like GTP-binding insertion domain-containing protein</fullName>
    </recommendedName>
</protein>
<name>A0A1B6MDZ4_9HEMI</name>
<proteinExistence type="predicted"/>
<evidence type="ECO:0000313" key="2">
    <source>
        <dbReference type="EMBL" id="JAT34124.1"/>
    </source>
</evidence>
<dbReference type="AlphaFoldDB" id="A0A1B6MDZ4"/>
<gene>
    <name evidence="2" type="ORF">g.4247</name>
</gene>
<reference evidence="2" key="1">
    <citation type="submission" date="2015-11" db="EMBL/GenBank/DDBJ databases">
        <title>De novo transcriptome assembly of four potential Pierce s Disease insect vectors from Arizona vineyards.</title>
        <authorList>
            <person name="Tassone E.E."/>
        </authorList>
    </citation>
    <scope>NUCLEOTIDE SEQUENCE</scope>
</reference>
<feature type="domain" description="Transposable element P transposase-like GTP-binding insertion" evidence="1">
    <location>
        <begin position="61"/>
        <end position="180"/>
    </location>
</feature>
<dbReference type="InterPro" id="IPR048366">
    <property type="entry name" value="TNP-like_GBD"/>
</dbReference>
<sequence>MVNLINLAISKLSSVCLRVRTLVCDQGSPNPCAMKLLGVTPQKPFFFVNQTKVFVVFDAPHLFKNVRNNLLNWQQVKFSGGVAKWCHIVQLFEADQKQEEGIIKARTVTKLTEKHLNPVGREKISVKLATQVFSHTVKAALLTASKMPEIGNAAEETASFVGKMNDIFDALNSKMLFSRNKLNCALNIENSNVAKFLKSVIPWVNSLRVVTKNDREKVVPCFVGLALTIKSVLLLWKDLKVKTRDCY</sequence>
<organism evidence="2">
    <name type="scientific">Graphocephala atropunctata</name>
    <dbReference type="NCBI Taxonomy" id="36148"/>
    <lineage>
        <taxon>Eukaryota</taxon>
        <taxon>Metazoa</taxon>
        <taxon>Ecdysozoa</taxon>
        <taxon>Arthropoda</taxon>
        <taxon>Hexapoda</taxon>
        <taxon>Insecta</taxon>
        <taxon>Pterygota</taxon>
        <taxon>Neoptera</taxon>
        <taxon>Paraneoptera</taxon>
        <taxon>Hemiptera</taxon>
        <taxon>Auchenorrhyncha</taxon>
        <taxon>Membracoidea</taxon>
        <taxon>Cicadellidae</taxon>
        <taxon>Cicadellinae</taxon>
        <taxon>Cicadellini</taxon>
        <taxon>Graphocephala</taxon>
    </lineage>
</organism>
<accession>A0A1B6MDZ4</accession>
<evidence type="ECO:0000259" key="1">
    <source>
        <dbReference type="Pfam" id="PF21788"/>
    </source>
</evidence>
<dbReference type="Pfam" id="PF21788">
    <property type="entry name" value="TNP-like_GBD"/>
    <property type="match status" value="1"/>
</dbReference>
<dbReference type="EMBL" id="GEBQ01005853">
    <property type="protein sequence ID" value="JAT34124.1"/>
    <property type="molecule type" value="Transcribed_RNA"/>
</dbReference>